<dbReference type="GO" id="GO:0016491">
    <property type="term" value="F:oxidoreductase activity"/>
    <property type="evidence" value="ECO:0007669"/>
    <property type="project" value="UniProtKB-KW"/>
</dbReference>
<accession>A0A7D8UQQ5</accession>
<evidence type="ECO:0000256" key="1">
    <source>
        <dbReference type="ARBA" id="ARBA00006484"/>
    </source>
</evidence>
<protein>
    <submittedName>
        <fullName evidence="4">Putative oxidoreductase</fullName>
    </submittedName>
</protein>
<dbReference type="OrthoDB" id="191139at2759"/>
<keyword evidence="2" id="KW-0521">NADP</keyword>
<dbReference type="PRINTS" id="PR00081">
    <property type="entry name" value="GDHRDH"/>
</dbReference>
<keyword evidence="5" id="KW-1185">Reference proteome</keyword>
<evidence type="ECO:0000256" key="2">
    <source>
        <dbReference type="ARBA" id="ARBA00022857"/>
    </source>
</evidence>
<dbReference type="Pfam" id="PF00106">
    <property type="entry name" value="adh_short"/>
    <property type="match status" value="1"/>
</dbReference>
<dbReference type="Gene3D" id="3.40.50.720">
    <property type="entry name" value="NAD(P)-binding Rossmann-like Domain"/>
    <property type="match status" value="1"/>
</dbReference>
<comment type="caution">
    <text evidence="4">The sequence shown here is derived from an EMBL/GenBank/DDBJ whole genome shotgun (WGS) entry which is preliminary data.</text>
</comment>
<sequence>MFTISSLPSLQGKIFLVTGGNTGIGYTTCLNLAAKGAKVFMGARSSSKASSAIANIKELHPKADIRTLIMDNNSLTTIVEAAKQFSAQESKLHGLILNAGVMAVPYELTPDGFENQMQINYVAHWLLTYHLLPVLLSTAKLEGPGSVRVVSVSSDGHQKSSFGVTKILYDAAEVRECGDFKRYGLSKFANVLHADSLHSQYGPGSESSRQGKGEIWTASLHPGFIDTQLNEKTRDSVSWKLSWMHRVLKMFGVMRPWDEGCVSNLFVGASPEFTAAMSGKYFNEKAGLKEPNPGTKEVEEQTRLEKWTSEAMQKGGWI</sequence>
<comment type="similarity">
    <text evidence="1">Belongs to the short-chain dehydrogenases/reductases (SDR) family.</text>
</comment>
<dbReference type="InterPro" id="IPR002347">
    <property type="entry name" value="SDR_fam"/>
</dbReference>
<evidence type="ECO:0000313" key="4">
    <source>
        <dbReference type="EMBL" id="TVY54840.1"/>
    </source>
</evidence>
<dbReference type="AlphaFoldDB" id="A0A7D8UQQ5"/>
<dbReference type="PANTHER" id="PTHR24320">
    <property type="entry name" value="RETINOL DEHYDROGENASE"/>
    <property type="match status" value="1"/>
</dbReference>
<keyword evidence="3" id="KW-0560">Oxidoreductase</keyword>
<evidence type="ECO:0000313" key="5">
    <source>
        <dbReference type="Proteomes" id="UP000481288"/>
    </source>
</evidence>
<name>A0A7D8UQQ5_9HELO</name>
<dbReference type="Proteomes" id="UP000481288">
    <property type="component" value="Unassembled WGS sequence"/>
</dbReference>
<organism evidence="4 5">
    <name type="scientific">Lachnellula cervina</name>
    <dbReference type="NCBI Taxonomy" id="1316786"/>
    <lineage>
        <taxon>Eukaryota</taxon>
        <taxon>Fungi</taxon>
        <taxon>Dikarya</taxon>
        <taxon>Ascomycota</taxon>
        <taxon>Pezizomycotina</taxon>
        <taxon>Leotiomycetes</taxon>
        <taxon>Helotiales</taxon>
        <taxon>Lachnaceae</taxon>
        <taxon>Lachnellula</taxon>
    </lineage>
</organism>
<evidence type="ECO:0000256" key="3">
    <source>
        <dbReference type="ARBA" id="ARBA00023002"/>
    </source>
</evidence>
<gene>
    <name evidence="4" type="ORF">LCER1_G004165</name>
</gene>
<dbReference type="SUPFAM" id="SSF51735">
    <property type="entry name" value="NAD(P)-binding Rossmann-fold domains"/>
    <property type="match status" value="1"/>
</dbReference>
<dbReference type="EMBL" id="QGMG01000300">
    <property type="protein sequence ID" value="TVY54840.1"/>
    <property type="molecule type" value="Genomic_DNA"/>
</dbReference>
<proteinExistence type="inferred from homology"/>
<dbReference type="InterPro" id="IPR036291">
    <property type="entry name" value="NAD(P)-bd_dom_sf"/>
</dbReference>
<reference evidence="4 5" key="1">
    <citation type="submission" date="2018-05" db="EMBL/GenBank/DDBJ databases">
        <title>Whole genome sequencing for identification of molecular markers to develop diagnostic detection tools for the regulated plant pathogen Lachnellula willkommii.</title>
        <authorList>
            <person name="Giroux E."/>
            <person name="Bilodeau G."/>
        </authorList>
    </citation>
    <scope>NUCLEOTIDE SEQUENCE [LARGE SCALE GENOMIC DNA]</scope>
    <source>
        <strain evidence="4 5">CBS 625.97</strain>
    </source>
</reference>
<dbReference type="PANTHER" id="PTHR24320:SF282">
    <property type="entry name" value="WW DOMAIN-CONTAINING OXIDOREDUCTASE"/>
    <property type="match status" value="1"/>
</dbReference>